<keyword evidence="3" id="KW-1185">Reference proteome</keyword>
<evidence type="ECO:0000313" key="3">
    <source>
        <dbReference type="Proteomes" id="UP001321749"/>
    </source>
</evidence>
<evidence type="ECO:0000313" key="2">
    <source>
        <dbReference type="EMBL" id="KAK4458958.1"/>
    </source>
</evidence>
<comment type="caution">
    <text evidence="2">The sequence shown here is derived from an EMBL/GenBank/DDBJ whole genome shotgun (WGS) entry which is preliminary data.</text>
</comment>
<gene>
    <name evidence="2" type="ORF">QBC42DRAFT_209140</name>
</gene>
<dbReference type="Proteomes" id="UP001321749">
    <property type="component" value="Unassembled WGS sequence"/>
</dbReference>
<name>A0AAV9HE45_9PEZI</name>
<reference evidence="2" key="2">
    <citation type="submission" date="2023-06" db="EMBL/GenBank/DDBJ databases">
        <authorList>
            <consortium name="Lawrence Berkeley National Laboratory"/>
            <person name="Mondo S.J."/>
            <person name="Hensen N."/>
            <person name="Bonometti L."/>
            <person name="Westerberg I."/>
            <person name="Brannstrom I.O."/>
            <person name="Guillou S."/>
            <person name="Cros-Aarteil S."/>
            <person name="Calhoun S."/>
            <person name="Haridas S."/>
            <person name="Kuo A."/>
            <person name="Pangilinan J."/>
            <person name="Riley R."/>
            <person name="Labutti K."/>
            <person name="Andreopoulos B."/>
            <person name="Lipzen A."/>
            <person name="Chen C."/>
            <person name="Yanf M."/>
            <person name="Daum C."/>
            <person name="Ng V."/>
            <person name="Clum A."/>
            <person name="Steindorff A."/>
            <person name="Ohm R."/>
            <person name="Martin F."/>
            <person name="Silar P."/>
            <person name="Natvig D."/>
            <person name="Lalanne C."/>
            <person name="Gautier V."/>
            <person name="Ament-Velasquez S.L."/>
            <person name="Kruys A."/>
            <person name="Hutchinson M.I."/>
            <person name="Powell A.J."/>
            <person name="Barry K."/>
            <person name="Miller A.N."/>
            <person name="Grigoriev I.V."/>
            <person name="Debuchy R."/>
            <person name="Gladieux P."/>
            <person name="Thoren M.H."/>
            <person name="Johannesson H."/>
        </authorList>
    </citation>
    <scope>NUCLEOTIDE SEQUENCE</scope>
    <source>
        <strain evidence="2">PSN324</strain>
    </source>
</reference>
<dbReference type="GO" id="GO:0016491">
    <property type="term" value="F:oxidoreductase activity"/>
    <property type="evidence" value="ECO:0007669"/>
    <property type="project" value="InterPro"/>
</dbReference>
<evidence type="ECO:0000256" key="1">
    <source>
        <dbReference type="ARBA" id="ARBA00023604"/>
    </source>
</evidence>
<organism evidence="2 3">
    <name type="scientific">Cladorrhinum samala</name>
    <dbReference type="NCBI Taxonomy" id="585594"/>
    <lineage>
        <taxon>Eukaryota</taxon>
        <taxon>Fungi</taxon>
        <taxon>Dikarya</taxon>
        <taxon>Ascomycota</taxon>
        <taxon>Pezizomycotina</taxon>
        <taxon>Sordariomycetes</taxon>
        <taxon>Sordariomycetidae</taxon>
        <taxon>Sordariales</taxon>
        <taxon>Podosporaceae</taxon>
        <taxon>Cladorrhinum</taxon>
    </lineage>
</organism>
<dbReference type="NCBIfam" id="NF041278">
    <property type="entry name" value="CmcJ_NvfI_EfuI"/>
    <property type="match status" value="1"/>
</dbReference>
<dbReference type="AlphaFoldDB" id="A0AAV9HE45"/>
<sequence>MSPPQTLHPHGDVLAPLNFYLAPEDGSKPYNNADLPPNLPPRNYGSVSHPVLIRDVRGSEAQYNLDTHSFQVLLSQPPSHPSLDFTSDSSIKEHYYPEITSLLHKTIPGAKRIIIFDHTVRLSSPDAPRAPVQRVHIDQTPLSAAQRVRRHITDPDEAGALLSGRYRIINVWKPLNKNPVETFPLAFAASDSLRDEEMIPVEHRYTSTGYIGQTAAIAHHPDQKWYYLSGMTSDERLLLQCFDSEGLKEGSRVKGGRLAHTAFEDPRSREGAEGRESIEVRCLIFE</sequence>
<proteinExistence type="inferred from homology"/>
<dbReference type="EMBL" id="MU865051">
    <property type="protein sequence ID" value="KAK4458958.1"/>
    <property type="molecule type" value="Genomic_DNA"/>
</dbReference>
<accession>A0AAV9HE45</accession>
<protein>
    <submittedName>
        <fullName evidence="2">7alpha-cephem-methoxylase P8 chain</fullName>
    </submittedName>
</protein>
<dbReference type="PANTHER" id="PTHR34598">
    <property type="entry name" value="BLL6449 PROTEIN"/>
    <property type="match status" value="1"/>
</dbReference>
<dbReference type="InterPro" id="IPR044053">
    <property type="entry name" value="AsaB-like"/>
</dbReference>
<dbReference type="PANTHER" id="PTHR34598:SF1">
    <property type="entry name" value="PUTATIVE (AFU_ORTHOLOGUE AFUA_3G13140)-RELATED"/>
    <property type="match status" value="1"/>
</dbReference>
<reference evidence="2" key="1">
    <citation type="journal article" date="2023" name="Mol. Phylogenet. Evol.">
        <title>Genome-scale phylogeny and comparative genomics of the fungal order Sordariales.</title>
        <authorList>
            <person name="Hensen N."/>
            <person name="Bonometti L."/>
            <person name="Westerberg I."/>
            <person name="Brannstrom I.O."/>
            <person name="Guillou S."/>
            <person name="Cros-Aarteil S."/>
            <person name="Calhoun S."/>
            <person name="Haridas S."/>
            <person name="Kuo A."/>
            <person name="Mondo S."/>
            <person name="Pangilinan J."/>
            <person name="Riley R."/>
            <person name="LaButti K."/>
            <person name="Andreopoulos B."/>
            <person name="Lipzen A."/>
            <person name="Chen C."/>
            <person name="Yan M."/>
            <person name="Daum C."/>
            <person name="Ng V."/>
            <person name="Clum A."/>
            <person name="Steindorff A."/>
            <person name="Ohm R.A."/>
            <person name="Martin F."/>
            <person name="Silar P."/>
            <person name="Natvig D.O."/>
            <person name="Lalanne C."/>
            <person name="Gautier V."/>
            <person name="Ament-Velasquez S.L."/>
            <person name="Kruys A."/>
            <person name="Hutchinson M.I."/>
            <person name="Powell A.J."/>
            <person name="Barry K."/>
            <person name="Miller A.N."/>
            <person name="Grigoriev I.V."/>
            <person name="Debuchy R."/>
            <person name="Gladieux P."/>
            <person name="Hiltunen Thoren M."/>
            <person name="Johannesson H."/>
        </authorList>
    </citation>
    <scope>NUCLEOTIDE SEQUENCE</scope>
    <source>
        <strain evidence="2">PSN324</strain>
    </source>
</reference>
<comment type="similarity">
    <text evidence="1">Belongs to the asaB hydroxylase/desaturase family.</text>
</comment>